<dbReference type="GO" id="GO:0005737">
    <property type="term" value="C:cytoplasm"/>
    <property type="evidence" value="ECO:0007669"/>
    <property type="project" value="UniProtKB-SubCell"/>
</dbReference>
<dbReference type="EC" id="2.7.7.23" evidence="18"/>
<dbReference type="PANTHER" id="PTHR43584:SF3">
    <property type="entry name" value="BIFUNCTIONAL PROTEIN GLMU"/>
    <property type="match status" value="1"/>
</dbReference>
<evidence type="ECO:0000256" key="8">
    <source>
        <dbReference type="ARBA" id="ARBA00022737"/>
    </source>
</evidence>
<feature type="active site" description="Proton acceptor" evidence="18">
    <location>
        <position position="360"/>
    </location>
</feature>
<evidence type="ECO:0000256" key="18">
    <source>
        <dbReference type="HAMAP-Rule" id="MF_01631"/>
    </source>
</evidence>
<comment type="catalytic activity">
    <reaction evidence="16 18">
        <text>N-acetyl-alpha-D-glucosamine 1-phosphate + UTP + H(+) = UDP-N-acetyl-alpha-D-glucosamine + diphosphate</text>
        <dbReference type="Rhea" id="RHEA:13509"/>
        <dbReference type="ChEBI" id="CHEBI:15378"/>
        <dbReference type="ChEBI" id="CHEBI:33019"/>
        <dbReference type="ChEBI" id="CHEBI:46398"/>
        <dbReference type="ChEBI" id="CHEBI:57705"/>
        <dbReference type="ChEBI" id="CHEBI:57776"/>
        <dbReference type="EC" id="2.7.7.23"/>
    </reaction>
</comment>
<feature type="binding site" evidence="18">
    <location>
        <position position="348"/>
    </location>
    <ligand>
        <name>UDP-N-acetyl-alpha-D-glucosamine</name>
        <dbReference type="ChEBI" id="CHEBI:57705"/>
    </ligand>
</feature>
<keyword evidence="11 18" id="KW-0573">Peptidoglycan synthesis</keyword>
<dbReference type="FunFam" id="3.90.550.10:FF:000006">
    <property type="entry name" value="Bifunctional protein GlmU"/>
    <property type="match status" value="1"/>
</dbReference>
<comment type="catalytic activity">
    <reaction evidence="15 18">
        <text>alpha-D-glucosamine 1-phosphate + acetyl-CoA = N-acetyl-alpha-D-glucosamine 1-phosphate + CoA + H(+)</text>
        <dbReference type="Rhea" id="RHEA:13725"/>
        <dbReference type="ChEBI" id="CHEBI:15378"/>
        <dbReference type="ChEBI" id="CHEBI:57287"/>
        <dbReference type="ChEBI" id="CHEBI:57288"/>
        <dbReference type="ChEBI" id="CHEBI:57776"/>
        <dbReference type="ChEBI" id="CHEBI:58516"/>
        <dbReference type="EC" id="2.3.1.157"/>
    </reaction>
</comment>
<feature type="binding site" evidence="18">
    <location>
        <position position="224"/>
    </location>
    <ligand>
        <name>UDP-N-acetyl-alpha-D-glucosamine</name>
        <dbReference type="ChEBI" id="CHEBI:57705"/>
    </ligand>
</feature>
<comment type="similarity">
    <text evidence="3 18">In the N-terminal section; belongs to the N-acetylglucosamine-1-phosphate uridyltransferase family.</text>
</comment>
<reference evidence="21 22" key="1">
    <citation type="submission" date="2019-09" db="EMBL/GenBank/DDBJ databases">
        <title>Hybrid Assembly of the complete Genome of the Deep-Sea Bacterium Moritella marina from long Nanopore and Illumina reads.</title>
        <authorList>
            <person name="Magin S."/>
            <person name="Georgoulis A."/>
            <person name="Papadimitriou K."/>
            <person name="Iliakis G."/>
            <person name="Vorgias C.E."/>
        </authorList>
    </citation>
    <scope>NUCLEOTIDE SEQUENCE [LARGE SCALE GENOMIC DNA]</scope>
    <source>
        <strain evidence="21 22">MP-1</strain>
    </source>
</reference>
<dbReference type="Pfam" id="PF12804">
    <property type="entry name" value="NTP_transf_3"/>
    <property type="match status" value="1"/>
</dbReference>
<dbReference type="GO" id="GO:0009245">
    <property type="term" value="P:lipid A biosynthetic process"/>
    <property type="evidence" value="ECO:0007669"/>
    <property type="project" value="UniProtKB-UniRule"/>
</dbReference>
<comment type="function">
    <text evidence="17 18">Catalyzes the last two sequential reactions in the de novo biosynthetic pathway for UDP-N-acetylglucosamine (UDP-GlcNAc). The C-terminal domain catalyzes the transfer of acetyl group from acetyl coenzyme A to glucosamine-1-phosphate (GlcN-1-P) to produce N-acetylglucosamine-1-phosphate (GlcNAc-1-P), which is converted into UDP-GlcNAc by the transfer of uridine 5-monophosphate (from uridine 5-triphosphate), a reaction catalyzed by the N-terminal domain.</text>
</comment>
<evidence type="ECO:0000256" key="3">
    <source>
        <dbReference type="ARBA" id="ARBA00007947"/>
    </source>
</evidence>
<dbReference type="InterPro" id="IPR025877">
    <property type="entry name" value="MobA-like_NTP_Trfase"/>
</dbReference>
<dbReference type="GO" id="GO:0000902">
    <property type="term" value="P:cell morphogenesis"/>
    <property type="evidence" value="ECO:0007669"/>
    <property type="project" value="UniProtKB-UniRule"/>
</dbReference>
<feature type="binding site" evidence="18">
    <location>
        <position position="420"/>
    </location>
    <ligand>
        <name>acetyl-CoA</name>
        <dbReference type="ChEBI" id="CHEBI:57288"/>
    </ligand>
</feature>
<dbReference type="NCBIfam" id="NF006986">
    <property type="entry name" value="PRK09451.1"/>
    <property type="match status" value="1"/>
</dbReference>
<evidence type="ECO:0000313" key="21">
    <source>
        <dbReference type="EMBL" id="QFI39530.1"/>
    </source>
</evidence>
<comment type="cofactor">
    <cofactor evidence="18">
        <name>Mg(2+)</name>
        <dbReference type="ChEBI" id="CHEBI:18420"/>
    </cofactor>
    <text evidence="18">Binds 1 Mg(2+) ion per subunit.</text>
</comment>
<feature type="binding site" evidence="18">
    <location>
        <begin position="78"/>
        <end position="79"/>
    </location>
    <ligand>
        <name>UDP-N-acetyl-alpha-D-glucosamine</name>
        <dbReference type="ChEBI" id="CHEBI:57705"/>
    </ligand>
</feature>
<dbReference type="GO" id="GO:0071555">
    <property type="term" value="P:cell wall organization"/>
    <property type="evidence" value="ECO:0007669"/>
    <property type="project" value="UniProtKB-KW"/>
</dbReference>
<keyword evidence="4 18" id="KW-0963">Cytoplasm</keyword>
<dbReference type="InterPro" id="IPR056729">
    <property type="entry name" value="GMPPB_C"/>
</dbReference>
<proteinExistence type="inferred from homology"/>
<feature type="binding site" evidence="18">
    <location>
        <position position="151"/>
    </location>
    <ligand>
        <name>UDP-N-acetyl-alpha-D-glucosamine</name>
        <dbReference type="ChEBI" id="CHEBI:57705"/>
    </ligand>
</feature>
<keyword evidence="22" id="KW-1185">Reference proteome</keyword>
<keyword evidence="5 18" id="KW-0808">Transferase</keyword>
<feature type="binding site" evidence="18">
    <location>
        <position position="330"/>
    </location>
    <ligand>
        <name>UDP-N-acetyl-alpha-D-glucosamine</name>
        <dbReference type="ChEBI" id="CHEBI:57705"/>
    </ligand>
</feature>
<protein>
    <recommendedName>
        <fullName evidence="18">Bifunctional protein GlmU</fullName>
    </recommendedName>
    <domain>
        <recommendedName>
            <fullName evidence="18">UDP-N-acetylglucosamine pyrophosphorylase</fullName>
            <ecNumber evidence="18">2.7.7.23</ecNumber>
        </recommendedName>
        <alternativeName>
            <fullName evidence="18">N-acetylglucosamine-1-phosphate uridyltransferase</fullName>
        </alternativeName>
    </domain>
    <domain>
        <recommendedName>
            <fullName evidence="18">Glucosamine-1-phosphate N-acetyltransferase</fullName>
            <ecNumber evidence="18">2.3.1.157</ecNumber>
        </recommendedName>
    </domain>
</protein>
<feature type="region of interest" description="Pyrophosphorylase" evidence="18">
    <location>
        <begin position="1"/>
        <end position="226"/>
    </location>
</feature>
<dbReference type="GO" id="GO:0008360">
    <property type="term" value="P:regulation of cell shape"/>
    <property type="evidence" value="ECO:0007669"/>
    <property type="project" value="UniProtKB-KW"/>
</dbReference>
<dbReference type="Gene3D" id="2.160.10.10">
    <property type="entry name" value="Hexapeptide repeat proteins"/>
    <property type="match status" value="1"/>
</dbReference>
<feature type="region of interest" description="Linker" evidence="18">
    <location>
        <begin position="227"/>
        <end position="247"/>
    </location>
</feature>
<dbReference type="UniPathway" id="UPA00113">
    <property type="reaction ID" value="UER00532"/>
</dbReference>
<keyword evidence="9 18" id="KW-0460">Magnesium</keyword>
<comment type="pathway">
    <text evidence="18">Nucleotide-sugar biosynthesis; UDP-N-acetyl-alpha-D-glucosamine biosynthesis; UDP-N-acetyl-alpha-D-glucosamine from N-acetyl-alpha-D-glucosamine 1-phosphate: step 1/1.</text>
</comment>
<name>A0A5J6WRQ5_MORMI</name>
<evidence type="ECO:0000256" key="9">
    <source>
        <dbReference type="ARBA" id="ARBA00022842"/>
    </source>
</evidence>
<dbReference type="GO" id="GO:0009252">
    <property type="term" value="P:peptidoglycan biosynthetic process"/>
    <property type="evidence" value="ECO:0007669"/>
    <property type="project" value="UniProtKB-UniRule"/>
</dbReference>
<evidence type="ECO:0000256" key="17">
    <source>
        <dbReference type="ARBA" id="ARBA00049628"/>
    </source>
</evidence>
<keyword evidence="13 18" id="KW-0012">Acyltransferase</keyword>
<keyword evidence="12 18" id="KW-0511">Multifunctional enzyme</keyword>
<evidence type="ECO:0000256" key="11">
    <source>
        <dbReference type="ARBA" id="ARBA00022984"/>
    </source>
</evidence>
<feature type="domain" description="Mannose-1-phosphate guanyltransferase C-terminal" evidence="20">
    <location>
        <begin position="260"/>
        <end position="342"/>
    </location>
</feature>
<dbReference type="GO" id="GO:0000287">
    <property type="term" value="F:magnesium ion binding"/>
    <property type="evidence" value="ECO:0007669"/>
    <property type="project" value="UniProtKB-UniRule"/>
</dbReference>
<feature type="binding site" evidence="18">
    <location>
        <position position="102"/>
    </location>
    <ligand>
        <name>Mg(2+)</name>
        <dbReference type="ChEBI" id="CHEBI:18420"/>
    </ligand>
</feature>
<feature type="region of interest" description="N-acetyltransferase" evidence="18">
    <location>
        <begin position="248"/>
        <end position="454"/>
    </location>
</feature>
<evidence type="ECO:0000256" key="14">
    <source>
        <dbReference type="ARBA" id="ARBA00023316"/>
    </source>
</evidence>
<dbReference type="PANTHER" id="PTHR43584">
    <property type="entry name" value="NUCLEOTIDYL TRANSFERASE"/>
    <property type="match status" value="1"/>
</dbReference>
<sequence>MPISVVILAAGKGTRMRSDLPKVLHPIAKKPMVQHVIDTVKQLDVNDIHLVYGHGAELLKSRINDDKLDWVLQAEQLGTGHAVQQAADKFKADEQVLVLYGDVPLISQETLTHLCQSQPEGGIGLLTVKLDNPMGYGRIVRDVETVVGIVEQKDASAEQLKIDEVNSGILVANGADFKHWLSLLDNNNAQAEYYLTDVIALAHQAGRTINAVHPIANIEVEGVNNRMQLAELERAYQKLQAYKLMEQGVTMLDPNRFDLRGEVSVGNDVTFDINVIIEGKVTIGSGVTIGANCILKDCHIGANSEIKPNSIIESAIIGVDCSAGPFARLRPDTILEDDAHVGNFVELKKTTLGKGSKAGHLSYLGDSVIGEKVNIGAGTITCNYDGVNKFKTIIEDGAFIGSDSQLIAPVTIGKNATVAAGSTITKDVEANDLVISRVKQRHIRNWPKPTKIEK</sequence>
<dbReference type="RefSeq" id="WP_019628986.1">
    <property type="nucleotide sequence ID" value="NZ_ALOE01000031.1"/>
</dbReference>
<evidence type="ECO:0000259" key="20">
    <source>
        <dbReference type="Pfam" id="PF25087"/>
    </source>
</evidence>
<feature type="binding site" evidence="18">
    <location>
        <position position="137"/>
    </location>
    <ligand>
        <name>UDP-N-acetyl-alpha-D-glucosamine</name>
        <dbReference type="ChEBI" id="CHEBI:57705"/>
    </ligand>
</feature>
<feature type="binding site" evidence="18">
    <location>
        <position position="166"/>
    </location>
    <ligand>
        <name>UDP-N-acetyl-alpha-D-glucosamine</name>
        <dbReference type="ChEBI" id="CHEBI:57705"/>
    </ligand>
</feature>
<dbReference type="InterPro" id="IPR018357">
    <property type="entry name" value="Hexapep_transf_CS"/>
</dbReference>
<dbReference type="GO" id="GO:0016020">
    <property type="term" value="C:membrane"/>
    <property type="evidence" value="ECO:0007669"/>
    <property type="project" value="GOC"/>
</dbReference>
<dbReference type="PROSITE" id="PS00101">
    <property type="entry name" value="HEXAPEP_TRANSFERASES"/>
    <property type="match status" value="1"/>
</dbReference>
<evidence type="ECO:0000256" key="1">
    <source>
        <dbReference type="ARBA" id="ARBA00004496"/>
    </source>
</evidence>
<dbReference type="KEGG" id="mmaa:FR932_17750"/>
<dbReference type="OrthoDB" id="9775031at2"/>
<evidence type="ECO:0000256" key="15">
    <source>
        <dbReference type="ARBA" id="ARBA00048247"/>
    </source>
</evidence>
<dbReference type="Pfam" id="PF25087">
    <property type="entry name" value="GMPPB_C"/>
    <property type="match status" value="1"/>
</dbReference>
<evidence type="ECO:0000256" key="2">
    <source>
        <dbReference type="ARBA" id="ARBA00007707"/>
    </source>
</evidence>
<keyword evidence="7 18" id="KW-0479">Metal-binding</keyword>
<keyword evidence="6 18" id="KW-0548">Nucleotidyltransferase</keyword>
<dbReference type="Proteomes" id="UP000327424">
    <property type="component" value="Chromosome"/>
</dbReference>
<dbReference type="GO" id="GO:0006048">
    <property type="term" value="P:UDP-N-acetylglucosamine biosynthetic process"/>
    <property type="evidence" value="ECO:0007669"/>
    <property type="project" value="UniProtKB-UniPathway"/>
</dbReference>
<dbReference type="NCBIfam" id="TIGR01173">
    <property type="entry name" value="glmU"/>
    <property type="match status" value="1"/>
</dbReference>
<comment type="similarity">
    <text evidence="2 18">In the C-terminal section; belongs to the transferase hexapeptide repeat family.</text>
</comment>
<evidence type="ECO:0000313" key="22">
    <source>
        <dbReference type="Proteomes" id="UP000327424"/>
    </source>
</evidence>
<evidence type="ECO:0000256" key="4">
    <source>
        <dbReference type="ARBA" id="ARBA00022490"/>
    </source>
</evidence>
<dbReference type="AlphaFoldDB" id="A0A5J6WRQ5"/>
<comment type="subunit">
    <text evidence="18">Homotrimer.</text>
</comment>
<dbReference type="SUPFAM" id="SSF53448">
    <property type="entry name" value="Nucleotide-diphospho-sugar transferases"/>
    <property type="match status" value="1"/>
</dbReference>
<dbReference type="InterPro" id="IPR001451">
    <property type="entry name" value="Hexapep"/>
</dbReference>
<comment type="pathway">
    <text evidence="18">Nucleotide-sugar biosynthesis; UDP-N-acetyl-alpha-D-glucosamine biosynthesis; N-acetyl-alpha-D-glucosamine 1-phosphate from alpha-D-glucosamine 6-phosphate (route II): step 2/2.</text>
</comment>
<keyword evidence="10 18" id="KW-0133">Cell shape</keyword>
<dbReference type="InterPro" id="IPR011004">
    <property type="entry name" value="Trimer_LpxA-like_sf"/>
</dbReference>
<organism evidence="21 22">
    <name type="scientific">Moritella marina ATCC 15381</name>
    <dbReference type="NCBI Taxonomy" id="1202962"/>
    <lineage>
        <taxon>Bacteria</taxon>
        <taxon>Pseudomonadati</taxon>
        <taxon>Pseudomonadota</taxon>
        <taxon>Gammaproteobacteria</taxon>
        <taxon>Alteromonadales</taxon>
        <taxon>Moritellaceae</taxon>
        <taxon>Moritella</taxon>
    </lineage>
</organism>
<feature type="binding site" evidence="18">
    <location>
        <position position="363"/>
    </location>
    <ligand>
        <name>UDP-N-acetyl-alpha-D-glucosamine</name>
        <dbReference type="ChEBI" id="CHEBI:57705"/>
    </ligand>
</feature>
<dbReference type="CDD" id="cd03353">
    <property type="entry name" value="LbH_GlmU_C"/>
    <property type="match status" value="1"/>
</dbReference>
<evidence type="ECO:0000256" key="13">
    <source>
        <dbReference type="ARBA" id="ARBA00023315"/>
    </source>
</evidence>
<feature type="binding site" evidence="18">
    <location>
        <position position="73"/>
    </location>
    <ligand>
        <name>UDP-N-acetyl-alpha-D-glucosamine</name>
        <dbReference type="ChEBI" id="CHEBI:57705"/>
    </ligand>
</feature>
<dbReference type="InterPro" id="IPR005882">
    <property type="entry name" value="Bifunctional_GlmU"/>
</dbReference>
<evidence type="ECO:0000256" key="6">
    <source>
        <dbReference type="ARBA" id="ARBA00022695"/>
    </source>
</evidence>
<keyword evidence="8 18" id="KW-0677">Repeat</keyword>
<feature type="domain" description="MobA-like NTP transferase" evidence="19">
    <location>
        <begin position="5"/>
        <end position="119"/>
    </location>
</feature>
<dbReference type="EC" id="2.3.1.157" evidence="18"/>
<keyword evidence="14 18" id="KW-0961">Cell wall biogenesis/degradation</keyword>
<feature type="binding site" evidence="18">
    <location>
        <position position="377"/>
    </location>
    <ligand>
        <name>acetyl-CoA</name>
        <dbReference type="ChEBI" id="CHEBI:57288"/>
    </ligand>
</feature>
<dbReference type="InterPro" id="IPR029044">
    <property type="entry name" value="Nucleotide-diphossugar_trans"/>
</dbReference>
<evidence type="ECO:0000256" key="7">
    <source>
        <dbReference type="ARBA" id="ARBA00022723"/>
    </source>
</evidence>
<feature type="binding site" evidence="18">
    <location>
        <position position="224"/>
    </location>
    <ligand>
        <name>Mg(2+)</name>
        <dbReference type="ChEBI" id="CHEBI:18420"/>
    </ligand>
</feature>
<comment type="subcellular location">
    <subcellularLocation>
        <location evidence="1 18">Cytoplasm</location>
    </subcellularLocation>
</comment>
<evidence type="ECO:0000256" key="5">
    <source>
        <dbReference type="ARBA" id="ARBA00022679"/>
    </source>
</evidence>
<comment type="pathway">
    <text evidence="18">Bacterial outer membrane biogenesis; LPS lipid A biosynthesis.</text>
</comment>
<feature type="binding site" evidence="18">
    <location>
        <begin position="383"/>
        <end position="384"/>
    </location>
    <ligand>
        <name>acetyl-CoA</name>
        <dbReference type="ChEBI" id="CHEBI:57288"/>
    </ligand>
</feature>
<evidence type="ECO:0000259" key="19">
    <source>
        <dbReference type="Pfam" id="PF12804"/>
    </source>
</evidence>
<dbReference type="GO" id="GO:0019134">
    <property type="term" value="F:glucosamine-1-phosphate N-acetyltransferase activity"/>
    <property type="evidence" value="ECO:0007669"/>
    <property type="project" value="UniProtKB-UniRule"/>
</dbReference>
<gene>
    <name evidence="18 21" type="primary">glmU</name>
    <name evidence="21" type="ORF">FR932_17750</name>
</gene>
<accession>A0A5J6WRQ5</accession>
<dbReference type="UniPathway" id="UPA00973"/>
<evidence type="ECO:0000256" key="10">
    <source>
        <dbReference type="ARBA" id="ARBA00022960"/>
    </source>
</evidence>
<dbReference type="HAMAP" id="MF_01631">
    <property type="entry name" value="GlmU"/>
    <property type="match status" value="1"/>
</dbReference>
<evidence type="ECO:0000256" key="16">
    <source>
        <dbReference type="ARBA" id="ARBA00048493"/>
    </source>
</evidence>
<feature type="binding site" evidence="18">
    <location>
        <position position="22"/>
    </location>
    <ligand>
        <name>UDP-N-acetyl-alpha-D-glucosamine</name>
        <dbReference type="ChEBI" id="CHEBI:57705"/>
    </ligand>
</feature>
<feature type="binding site" evidence="18">
    <location>
        <position position="437"/>
    </location>
    <ligand>
        <name>acetyl-CoA</name>
        <dbReference type="ChEBI" id="CHEBI:57288"/>
    </ligand>
</feature>
<dbReference type="Pfam" id="PF00132">
    <property type="entry name" value="Hexapep"/>
    <property type="match status" value="1"/>
</dbReference>
<feature type="binding site" evidence="18">
    <location>
        <begin position="100"/>
        <end position="102"/>
    </location>
    <ligand>
        <name>UDP-N-acetyl-alpha-D-glucosamine</name>
        <dbReference type="ChEBI" id="CHEBI:57705"/>
    </ligand>
</feature>
<evidence type="ECO:0000256" key="12">
    <source>
        <dbReference type="ARBA" id="ARBA00023268"/>
    </source>
</evidence>
<dbReference type="InterPro" id="IPR050065">
    <property type="entry name" value="GlmU-like"/>
</dbReference>
<dbReference type="GO" id="GO:0003977">
    <property type="term" value="F:UDP-N-acetylglucosamine diphosphorylase activity"/>
    <property type="evidence" value="ECO:0007669"/>
    <property type="project" value="UniProtKB-UniRule"/>
</dbReference>
<dbReference type="InterPro" id="IPR038009">
    <property type="entry name" value="GlmU_C_LbH"/>
</dbReference>
<feature type="binding site" evidence="18">
    <location>
        <position position="374"/>
    </location>
    <ligand>
        <name>UDP-N-acetyl-alpha-D-glucosamine</name>
        <dbReference type="ChEBI" id="CHEBI:57705"/>
    </ligand>
</feature>
<dbReference type="CDD" id="cd02540">
    <property type="entry name" value="GT2_GlmU_N_bac"/>
    <property type="match status" value="1"/>
</dbReference>
<feature type="binding site" evidence="18">
    <location>
        <position position="402"/>
    </location>
    <ligand>
        <name>acetyl-CoA</name>
        <dbReference type="ChEBI" id="CHEBI:57288"/>
    </ligand>
</feature>
<dbReference type="EMBL" id="CP044399">
    <property type="protein sequence ID" value="QFI39530.1"/>
    <property type="molecule type" value="Genomic_DNA"/>
</dbReference>
<dbReference type="Gene3D" id="3.90.550.10">
    <property type="entry name" value="Spore Coat Polysaccharide Biosynthesis Protein SpsA, Chain A"/>
    <property type="match status" value="1"/>
</dbReference>
<feature type="binding site" evidence="18">
    <location>
        <begin position="8"/>
        <end position="11"/>
    </location>
    <ligand>
        <name>UDP-N-acetyl-alpha-D-glucosamine</name>
        <dbReference type="ChEBI" id="CHEBI:57705"/>
    </ligand>
</feature>
<dbReference type="SUPFAM" id="SSF51161">
    <property type="entry name" value="Trimeric LpxA-like enzymes"/>
    <property type="match status" value="1"/>
</dbReference>